<dbReference type="RefSeq" id="WP_114811275.1">
    <property type="nucleotide sequence ID" value="NZ_CP139965.1"/>
</dbReference>
<dbReference type="Proteomes" id="UP001325479">
    <property type="component" value="Chromosome"/>
</dbReference>
<dbReference type="Gene3D" id="2.20.200.10">
    <property type="entry name" value="Outer membrane efflux proteins (OEP)"/>
    <property type="match status" value="1"/>
</dbReference>
<proteinExistence type="inferred from homology"/>
<sequence length="493" mass="52474">MPPRIRTTLLAFAVSLALAACAVPPATHADLSQQVRQMAPTEFDVAVPPDSMDADAWWQQFGDPVMHDLVSTVLDQNLDLKAAAERVRQAEAQTTVQHAALLPELNANANASDTRIIVPPPLGYVRQAGFGLSASWNPDVFGGERLALLAAKAQATGTREALNELRLALAANTADAYIELRWAQSELGILEDNQRIRERTLRLTQERLHYGLSTKLDVARAQNQLSELQARIPPVQSRIQHQSSLIAVYTGRTPESLNTAVFGRGEIPVPRTSAPSTLPSEALLRRPDVRVAYAAVEQRAAQVGAARAERYPKFSLNLSDGLLAASYLGLPTLTDNLFSAALGATSPIFNAGRIDADIAKSESQMRESQLNLNGALLNALKDIEDTRSDLVSASGAVERLGAALGASGDALRLSNELYKGGASSFLDVLTAQESYLHDDESLNEAKRDHALAAVAMYRALGGGWRVEAGGDAVAANASASDSAKGAVAHGATP</sequence>
<gene>
    <name evidence="3" type="ORF">U0042_29405</name>
</gene>
<protein>
    <submittedName>
        <fullName evidence="3">Efflux transporter outer membrane subunit</fullName>
    </submittedName>
</protein>
<dbReference type="NCBIfam" id="TIGR01845">
    <property type="entry name" value="outer_NodT"/>
    <property type="match status" value="1"/>
</dbReference>
<feature type="chain" id="PRO_5044973863" evidence="2">
    <location>
        <begin position="23"/>
        <end position="493"/>
    </location>
</feature>
<comment type="similarity">
    <text evidence="1 2">Belongs to the outer membrane factor (OMF) (TC 1.B.17) family.</text>
</comment>
<reference evidence="3 4" key="1">
    <citation type="submission" date="2023-12" db="EMBL/GenBank/DDBJ databases">
        <title>Genome sequencing and assembly of bacterial species from a model synthetic community.</title>
        <authorList>
            <person name="Hogle S.L."/>
        </authorList>
    </citation>
    <scope>NUCLEOTIDE SEQUENCE [LARGE SCALE GENOMIC DNA]</scope>
    <source>
        <strain evidence="3 4">HAMBI 2494</strain>
    </source>
</reference>
<dbReference type="Pfam" id="PF02321">
    <property type="entry name" value="OEP"/>
    <property type="match status" value="2"/>
</dbReference>
<dbReference type="Gene3D" id="1.20.1600.10">
    <property type="entry name" value="Outer membrane efflux proteins (OEP)"/>
    <property type="match status" value="1"/>
</dbReference>
<evidence type="ECO:0000313" key="4">
    <source>
        <dbReference type="Proteomes" id="UP001325479"/>
    </source>
</evidence>
<feature type="signal peptide" evidence="2">
    <location>
        <begin position="1"/>
        <end position="22"/>
    </location>
</feature>
<evidence type="ECO:0000313" key="3">
    <source>
        <dbReference type="EMBL" id="WQD78079.1"/>
    </source>
</evidence>
<dbReference type="SUPFAM" id="SSF56954">
    <property type="entry name" value="Outer membrane efflux proteins (OEP)"/>
    <property type="match status" value="1"/>
</dbReference>
<dbReference type="InterPro" id="IPR010131">
    <property type="entry name" value="MdtP/NodT-like"/>
</dbReference>
<accession>A0ABZ0WL52</accession>
<dbReference type="PROSITE" id="PS51257">
    <property type="entry name" value="PROKAR_LIPOPROTEIN"/>
    <property type="match status" value="1"/>
</dbReference>
<keyword evidence="2" id="KW-0812">Transmembrane</keyword>
<keyword evidence="2" id="KW-0449">Lipoprotein</keyword>
<evidence type="ECO:0000256" key="1">
    <source>
        <dbReference type="ARBA" id="ARBA00007613"/>
    </source>
</evidence>
<keyword evidence="4" id="KW-1185">Reference proteome</keyword>
<keyword evidence="2" id="KW-1134">Transmembrane beta strand</keyword>
<dbReference type="InterPro" id="IPR003423">
    <property type="entry name" value="OMP_efflux"/>
</dbReference>
<name>A0ABZ0WL52_9BURK</name>
<keyword evidence="2" id="KW-0732">Signal</keyword>
<dbReference type="PANTHER" id="PTHR30203">
    <property type="entry name" value="OUTER MEMBRANE CATION EFFLUX PROTEIN"/>
    <property type="match status" value="1"/>
</dbReference>
<keyword evidence="2" id="KW-0472">Membrane</keyword>
<organism evidence="3 4">
    <name type="scientific">Paraburkholderia kururiensis</name>
    <dbReference type="NCBI Taxonomy" id="984307"/>
    <lineage>
        <taxon>Bacteria</taxon>
        <taxon>Pseudomonadati</taxon>
        <taxon>Pseudomonadota</taxon>
        <taxon>Betaproteobacteria</taxon>
        <taxon>Burkholderiales</taxon>
        <taxon>Burkholderiaceae</taxon>
        <taxon>Paraburkholderia</taxon>
    </lineage>
</organism>
<comment type="subcellular location">
    <subcellularLocation>
        <location evidence="2">Cell membrane</location>
        <topology evidence="2">Lipid-anchor</topology>
    </subcellularLocation>
</comment>
<keyword evidence="2" id="KW-0564">Palmitate</keyword>
<dbReference type="EMBL" id="CP139965">
    <property type="protein sequence ID" value="WQD78079.1"/>
    <property type="molecule type" value="Genomic_DNA"/>
</dbReference>
<evidence type="ECO:0000256" key="2">
    <source>
        <dbReference type="RuleBase" id="RU362097"/>
    </source>
</evidence>